<sequence length="504" mass="57142">MRIANMHQFTEHHRFYMYRNFALSVLDRKTLQLIYQPMVGAGAAAFYELLYHQVEEGRVGYSAIEPARRLLIGLGMELHEQARRELIAHASRLEAVGLLQTSRLVLPGESDAIYEFELAAPLHPDEFFTNQHLALYLRDRIGKFAVLAARDAFVAREPDDLALAELPRDNISTPFYELFRLNAQVVDEELDQALAEAAPTRAAPSAAVPEEAVIHYGELILRFPRQAANRPHVERLRGDERRLAELNYVAYKYGLGVVDICRLLDEDGIFAPSGELQLEALQHKASLLYQQDRKRTGERQRMLHRSEQARQSGEDSGDPPQEHEVREADRLPVPAQLAGRCDVAQYNMLMRNEPHTRFLQRFFPGAVPEWIDRMMERIDVNYRLPDPVINVLVHYILGGEQTQRVSKAFVEAVASNMLVKQVDSFEKAVHYVRQQAQQEEKKQRRGADGESGAASAGAGGRAWNRGGRRKPSLPIIEDVPSGGEMSAEELEEIRRLARRLDGKG</sequence>
<protein>
    <submittedName>
        <fullName evidence="3">Helicase DnaB</fullName>
    </submittedName>
</protein>
<evidence type="ECO:0000313" key="4">
    <source>
        <dbReference type="Proteomes" id="UP000621560"/>
    </source>
</evidence>
<accession>A0A927GRJ4</accession>
<reference evidence="3" key="1">
    <citation type="submission" date="2020-09" db="EMBL/GenBank/DDBJ databases">
        <title>A novel bacterium of genus Paenibacillus, isolated from South China Sea.</title>
        <authorList>
            <person name="Huang H."/>
            <person name="Mo K."/>
            <person name="Hu Y."/>
        </authorList>
    </citation>
    <scope>NUCLEOTIDE SEQUENCE</scope>
    <source>
        <strain evidence="3">IB182496</strain>
    </source>
</reference>
<evidence type="ECO:0000259" key="2">
    <source>
        <dbReference type="Pfam" id="PF25888"/>
    </source>
</evidence>
<evidence type="ECO:0000313" key="3">
    <source>
        <dbReference type="EMBL" id="MBD2845714.1"/>
    </source>
</evidence>
<dbReference type="Proteomes" id="UP000621560">
    <property type="component" value="Unassembled WGS sequence"/>
</dbReference>
<dbReference type="EMBL" id="JACXIZ010000017">
    <property type="protein sequence ID" value="MBD2845714.1"/>
    <property type="molecule type" value="Genomic_DNA"/>
</dbReference>
<keyword evidence="3" id="KW-0547">Nucleotide-binding</keyword>
<comment type="caution">
    <text evidence="3">The sequence shown here is derived from an EMBL/GenBank/DDBJ whole genome shotgun (WGS) entry which is preliminary data.</text>
</comment>
<feature type="compositionally biased region" description="Low complexity" evidence="1">
    <location>
        <begin position="450"/>
        <end position="465"/>
    </location>
</feature>
<feature type="compositionally biased region" description="Basic and acidic residues" evidence="1">
    <location>
        <begin position="438"/>
        <end position="448"/>
    </location>
</feature>
<dbReference type="Pfam" id="PF25888">
    <property type="entry name" value="WHD_DnaB"/>
    <property type="match status" value="1"/>
</dbReference>
<keyword evidence="3" id="KW-0378">Hydrolase</keyword>
<evidence type="ECO:0000256" key="1">
    <source>
        <dbReference type="SAM" id="MobiDB-lite"/>
    </source>
</evidence>
<dbReference type="GO" id="GO:0004386">
    <property type="term" value="F:helicase activity"/>
    <property type="evidence" value="ECO:0007669"/>
    <property type="project" value="UniProtKB-KW"/>
</dbReference>
<dbReference type="AlphaFoldDB" id="A0A927GRJ4"/>
<keyword evidence="3" id="KW-0347">Helicase</keyword>
<feature type="domain" description="Replicative helicase loading/DNA remodeling protein DnaB N-terminal winged helix" evidence="2">
    <location>
        <begin position="13"/>
        <end position="187"/>
    </location>
</feature>
<feature type="region of interest" description="Disordered" evidence="1">
    <location>
        <begin position="293"/>
        <end position="331"/>
    </location>
</feature>
<proteinExistence type="predicted"/>
<gene>
    <name evidence="3" type="ORF">IDH44_10980</name>
</gene>
<feature type="compositionally biased region" description="Basic and acidic residues" evidence="1">
    <location>
        <begin position="320"/>
        <end position="330"/>
    </location>
</feature>
<keyword evidence="4" id="KW-1185">Reference proteome</keyword>
<keyword evidence="3" id="KW-0067">ATP-binding</keyword>
<dbReference type="RefSeq" id="WP_190917553.1">
    <property type="nucleotide sequence ID" value="NZ_JACXIZ010000017.1"/>
</dbReference>
<feature type="region of interest" description="Disordered" evidence="1">
    <location>
        <begin position="436"/>
        <end position="488"/>
    </location>
</feature>
<feature type="compositionally biased region" description="Basic and acidic residues" evidence="1">
    <location>
        <begin position="293"/>
        <end position="308"/>
    </location>
</feature>
<organism evidence="3 4">
    <name type="scientific">Paenibacillus sabuli</name>
    <dbReference type="NCBI Taxonomy" id="2772509"/>
    <lineage>
        <taxon>Bacteria</taxon>
        <taxon>Bacillati</taxon>
        <taxon>Bacillota</taxon>
        <taxon>Bacilli</taxon>
        <taxon>Bacillales</taxon>
        <taxon>Paenibacillaceae</taxon>
        <taxon>Paenibacillus</taxon>
    </lineage>
</organism>
<dbReference type="InterPro" id="IPR058660">
    <property type="entry name" value="WHD_DnaB"/>
</dbReference>
<name>A0A927GRJ4_9BACL</name>